<dbReference type="AlphaFoldDB" id="A0A8S1LN84"/>
<keyword evidence="2" id="KW-1185">Reference proteome</keyword>
<evidence type="ECO:0000313" key="2">
    <source>
        <dbReference type="Proteomes" id="UP000688137"/>
    </source>
</evidence>
<comment type="caution">
    <text evidence="1">The sequence shown here is derived from an EMBL/GenBank/DDBJ whole genome shotgun (WGS) entry which is preliminary data.</text>
</comment>
<dbReference type="Proteomes" id="UP000688137">
    <property type="component" value="Unassembled WGS sequence"/>
</dbReference>
<evidence type="ECO:0000313" key="1">
    <source>
        <dbReference type="EMBL" id="CAD8066803.1"/>
    </source>
</evidence>
<organism evidence="1 2">
    <name type="scientific">Paramecium primaurelia</name>
    <dbReference type="NCBI Taxonomy" id="5886"/>
    <lineage>
        <taxon>Eukaryota</taxon>
        <taxon>Sar</taxon>
        <taxon>Alveolata</taxon>
        <taxon>Ciliophora</taxon>
        <taxon>Intramacronucleata</taxon>
        <taxon>Oligohymenophorea</taxon>
        <taxon>Peniculida</taxon>
        <taxon>Parameciidae</taxon>
        <taxon>Paramecium</taxon>
    </lineage>
</organism>
<reference evidence="1" key="1">
    <citation type="submission" date="2021-01" db="EMBL/GenBank/DDBJ databases">
        <authorList>
            <consortium name="Genoscope - CEA"/>
            <person name="William W."/>
        </authorList>
    </citation>
    <scope>NUCLEOTIDE SEQUENCE</scope>
</reference>
<accession>A0A8S1LN84</accession>
<sequence length="63" mass="7530">MWIELKDGLMTIPKQLIEANIKMVRNLVFGVFFRKFDEKEFKQMVVDFMMNQVMVLRLGYGVI</sequence>
<gene>
    <name evidence="1" type="ORF">PPRIM_AZ9-3.1.T0390306</name>
</gene>
<dbReference type="EMBL" id="CAJJDM010000038">
    <property type="protein sequence ID" value="CAD8066803.1"/>
    <property type="molecule type" value="Genomic_DNA"/>
</dbReference>
<protein>
    <submittedName>
        <fullName evidence="1">Uncharacterized protein</fullName>
    </submittedName>
</protein>
<proteinExistence type="predicted"/>
<name>A0A8S1LN84_PARPR</name>